<dbReference type="CDD" id="cd04187">
    <property type="entry name" value="DPM1_like_bac"/>
    <property type="match status" value="1"/>
</dbReference>
<evidence type="ECO:0000313" key="10">
    <source>
        <dbReference type="Proteomes" id="UP000837932"/>
    </source>
</evidence>
<feature type="transmembrane region" description="Helical" evidence="7">
    <location>
        <begin position="288"/>
        <end position="312"/>
    </location>
</feature>
<keyword evidence="5 7" id="KW-1133">Transmembrane helix</keyword>
<keyword evidence="3 9" id="KW-0808">Transferase</keyword>
<evidence type="ECO:0000259" key="8">
    <source>
        <dbReference type="Pfam" id="PF00535"/>
    </source>
</evidence>
<dbReference type="InterPro" id="IPR050256">
    <property type="entry name" value="Glycosyltransferase_2"/>
</dbReference>
<comment type="caution">
    <text evidence="9">The sequence shown here is derived from an EMBL/GenBank/DDBJ whole genome shotgun (WGS) entry which is preliminary data.</text>
</comment>
<name>A0ABM9ASJ2_9BACT</name>
<dbReference type="SUPFAM" id="SSF53448">
    <property type="entry name" value="Nucleotide-diphospho-sugar transferases"/>
    <property type="match status" value="1"/>
</dbReference>
<keyword evidence="6 7" id="KW-0472">Membrane</keyword>
<comment type="subcellular location">
    <subcellularLocation>
        <location evidence="1">Membrane</location>
        <topology evidence="1">Multi-pass membrane protein</topology>
    </subcellularLocation>
</comment>
<dbReference type="PANTHER" id="PTHR48090:SF1">
    <property type="entry name" value="PROPHAGE BACTOPRENOL GLUCOSYL TRANSFERASE HOMOLOG"/>
    <property type="match status" value="1"/>
</dbReference>
<dbReference type="EC" id="2.4.-.-" evidence="9"/>
<dbReference type="Pfam" id="PF00535">
    <property type="entry name" value="Glycos_transf_2"/>
    <property type="match status" value="1"/>
</dbReference>
<gene>
    <name evidence="9" type="ORF">EMA8858_03060</name>
</gene>
<dbReference type="Proteomes" id="UP000837932">
    <property type="component" value="Unassembled WGS sequence"/>
</dbReference>
<accession>A0ABM9ASJ2</accession>
<dbReference type="Gene3D" id="3.90.550.10">
    <property type="entry name" value="Spore Coat Polysaccharide Biosynthesis Protein SpsA, Chain A"/>
    <property type="match status" value="1"/>
</dbReference>
<dbReference type="EMBL" id="CAKLPY010000002">
    <property type="protein sequence ID" value="CAH0996925.1"/>
    <property type="molecule type" value="Genomic_DNA"/>
</dbReference>
<evidence type="ECO:0000256" key="7">
    <source>
        <dbReference type="SAM" id="Phobius"/>
    </source>
</evidence>
<protein>
    <submittedName>
        <fullName evidence="9">Glycosyltransferase</fullName>
        <ecNumber evidence="9">2.4.-.-</ecNumber>
    </submittedName>
</protein>
<reference evidence="9" key="1">
    <citation type="submission" date="2021-12" db="EMBL/GenBank/DDBJ databases">
        <authorList>
            <person name="Rodrigo-Torres L."/>
            <person name="Arahal R. D."/>
            <person name="Lucena T."/>
        </authorList>
    </citation>
    <scope>NUCLEOTIDE SEQUENCE</scope>
    <source>
        <strain evidence="9">CECT 8858</strain>
    </source>
</reference>
<dbReference type="InterPro" id="IPR029044">
    <property type="entry name" value="Nucleotide-diphossugar_trans"/>
</dbReference>
<sequence length="334" mass="38102">MLVSIILLIINIYTRLLSKHMISIVIPIYNEEENLQNLYTRLANAAPSWKEDYEIVLIDDGSRDSSLTMMRVMAEKDTHVRVIKLSRNFGHQPAISAGIQEAKGDAIIIMDGDLQDPPEELYRFLDKWREGYEVVYAIRTKRKEGFFKKIAYSSFYRIMAAISDIEIPLDSGDFCVMDRKVVNVLVHDMPEQIRFIRGMRAYAGFKQIGVTYERAERAAGEVKYTLKKLIQLALDGLFGFSSFPLRLSTYLGITIAIPSLIVGVFFLIHRLFGFKVFGHTPEETPGLASLAVGMFFLGGVMLTMLGIIGEYISRIYIEVKKRPFFVIDEIIEKK</sequence>
<evidence type="ECO:0000256" key="6">
    <source>
        <dbReference type="ARBA" id="ARBA00023136"/>
    </source>
</evidence>
<keyword evidence="2 9" id="KW-0328">Glycosyltransferase</keyword>
<dbReference type="InterPro" id="IPR001173">
    <property type="entry name" value="Glyco_trans_2-like"/>
</dbReference>
<feature type="domain" description="Glycosyltransferase 2-like" evidence="8">
    <location>
        <begin position="23"/>
        <end position="183"/>
    </location>
</feature>
<dbReference type="PANTHER" id="PTHR48090">
    <property type="entry name" value="UNDECAPRENYL-PHOSPHATE 4-DEOXY-4-FORMAMIDO-L-ARABINOSE TRANSFERASE-RELATED"/>
    <property type="match status" value="1"/>
</dbReference>
<evidence type="ECO:0000256" key="2">
    <source>
        <dbReference type="ARBA" id="ARBA00022676"/>
    </source>
</evidence>
<evidence type="ECO:0000256" key="3">
    <source>
        <dbReference type="ARBA" id="ARBA00022679"/>
    </source>
</evidence>
<evidence type="ECO:0000256" key="1">
    <source>
        <dbReference type="ARBA" id="ARBA00004141"/>
    </source>
</evidence>
<evidence type="ECO:0000313" key="9">
    <source>
        <dbReference type="EMBL" id="CAH0996925.1"/>
    </source>
</evidence>
<evidence type="ECO:0000256" key="4">
    <source>
        <dbReference type="ARBA" id="ARBA00022692"/>
    </source>
</evidence>
<keyword evidence="4 7" id="KW-0812">Transmembrane</keyword>
<proteinExistence type="predicted"/>
<organism evidence="9 10">
    <name type="scientific">Emticicia aquatica</name>
    <dbReference type="NCBI Taxonomy" id="1681835"/>
    <lineage>
        <taxon>Bacteria</taxon>
        <taxon>Pseudomonadati</taxon>
        <taxon>Bacteroidota</taxon>
        <taxon>Cytophagia</taxon>
        <taxon>Cytophagales</taxon>
        <taxon>Leadbetterellaceae</taxon>
        <taxon>Emticicia</taxon>
    </lineage>
</organism>
<dbReference type="GO" id="GO:0016757">
    <property type="term" value="F:glycosyltransferase activity"/>
    <property type="evidence" value="ECO:0007669"/>
    <property type="project" value="UniProtKB-KW"/>
</dbReference>
<keyword evidence="10" id="KW-1185">Reference proteome</keyword>
<evidence type="ECO:0000256" key="5">
    <source>
        <dbReference type="ARBA" id="ARBA00022989"/>
    </source>
</evidence>
<feature type="transmembrane region" description="Helical" evidence="7">
    <location>
        <begin position="247"/>
        <end position="268"/>
    </location>
</feature>